<evidence type="ECO:0000256" key="2">
    <source>
        <dbReference type="ARBA" id="ARBA00022553"/>
    </source>
</evidence>
<evidence type="ECO:0000313" key="6">
    <source>
        <dbReference type="RefSeq" id="XP_018542322.1"/>
    </source>
</evidence>
<gene>
    <name evidence="6" type="primary">LOC108890045</name>
</gene>
<dbReference type="PANTHER" id="PTHR16188:SF19">
    <property type="entry name" value="PROTEIN PHOSPHATASE 1 REGULATORY SUBUNIT 14B"/>
    <property type="match status" value="1"/>
</dbReference>
<sequence>MADQTSSQQPRVMFRTPEEEEEEQRPPHRPLGRLTTKYDRRDLQRRLDIEQWMETQLQLLFDCQQEDQVPELQIDVDELQELSDSEQRSRLNRLLQDCGKPTEDFINSLLYQIRGLNKLRK</sequence>
<organism evidence="5 6">
    <name type="scientific">Lates calcarifer</name>
    <name type="common">Barramundi</name>
    <name type="synonym">Holocentrus calcarifer</name>
    <dbReference type="NCBI Taxonomy" id="8187"/>
    <lineage>
        <taxon>Eukaryota</taxon>
        <taxon>Metazoa</taxon>
        <taxon>Chordata</taxon>
        <taxon>Craniata</taxon>
        <taxon>Vertebrata</taxon>
        <taxon>Euteleostomi</taxon>
        <taxon>Actinopterygii</taxon>
        <taxon>Neopterygii</taxon>
        <taxon>Teleostei</taxon>
        <taxon>Neoteleostei</taxon>
        <taxon>Acanthomorphata</taxon>
        <taxon>Carangaria</taxon>
        <taxon>Carangaria incertae sedis</taxon>
        <taxon>Centropomidae</taxon>
        <taxon>Lates</taxon>
    </lineage>
</organism>
<proteinExistence type="inferred from homology"/>
<evidence type="ECO:0000256" key="4">
    <source>
        <dbReference type="SAM" id="MobiDB-lite"/>
    </source>
</evidence>
<feature type="compositionally biased region" description="Polar residues" evidence="4">
    <location>
        <begin position="1"/>
        <end position="10"/>
    </location>
</feature>
<dbReference type="GO" id="GO:0004865">
    <property type="term" value="F:protein serine/threonine phosphatase inhibitor activity"/>
    <property type="evidence" value="ECO:0007669"/>
    <property type="project" value="TreeGrafter"/>
</dbReference>
<keyword evidence="2" id="KW-0597">Phosphoprotein</keyword>
<evidence type="ECO:0000256" key="1">
    <source>
        <dbReference type="ARBA" id="ARBA00005483"/>
    </source>
</evidence>
<protein>
    <submittedName>
        <fullName evidence="6">Protein phosphatase 1 regulatory subunit 14B isoform X2</fullName>
    </submittedName>
</protein>
<feature type="region of interest" description="Disordered" evidence="4">
    <location>
        <begin position="1"/>
        <end position="37"/>
    </location>
</feature>
<reference evidence="6" key="1">
    <citation type="submission" date="2025-08" db="UniProtKB">
        <authorList>
            <consortium name="RefSeq"/>
        </authorList>
    </citation>
    <scope>IDENTIFICATION</scope>
    <source>
        <tissue evidence="6">Brain</tissue>
    </source>
</reference>
<dbReference type="Pfam" id="PF05361">
    <property type="entry name" value="PP1_inhibitor"/>
    <property type="match status" value="1"/>
</dbReference>
<dbReference type="GO" id="GO:0045087">
    <property type="term" value="P:innate immune response"/>
    <property type="evidence" value="ECO:0007669"/>
    <property type="project" value="TreeGrafter"/>
</dbReference>
<dbReference type="InterPro" id="IPR008025">
    <property type="entry name" value="CPI-17"/>
</dbReference>
<dbReference type="AlphaFoldDB" id="A0AAJ7PZ00"/>
<comment type="similarity">
    <text evidence="1">Belongs to the PP1 inhibitor family.</text>
</comment>
<keyword evidence="3" id="KW-0650">Protein phosphatase inhibitor</keyword>
<evidence type="ECO:0000313" key="5">
    <source>
        <dbReference type="Proteomes" id="UP000694890"/>
    </source>
</evidence>
<dbReference type="Proteomes" id="UP000694890">
    <property type="component" value="Linkage group LG7_1"/>
</dbReference>
<dbReference type="SUPFAM" id="SSF81790">
    <property type="entry name" value="Myosin phosphatase inhibitor 17kDa protein, CPI-17"/>
    <property type="match status" value="1"/>
</dbReference>
<dbReference type="GeneID" id="108890045"/>
<dbReference type="KEGG" id="lcf:108890045"/>
<dbReference type="InterPro" id="IPR036658">
    <property type="entry name" value="CPI-17_sf"/>
</dbReference>
<accession>A0AAJ7PZ00</accession>
<evidence type="ECO:0000256" key="3">
    <source>
        <dbReference type="ARBA" id="ARBA00023272"/>
    </source>
</evidence>
<dbReference type="PANTHER" id="PTHR16188">
    <property type="entry name" value="PROTEIN PHOSPHATASE 1 INHIBITOR POTENTIATED BY PROTEIN KINASE C"/>
    <property type="match status" value="1"/>
</dbReference>
<name>A0AAJ7PZ00_LATCA</name>
<dbReference type="GO" id="GO:0005737">
    <property type="term" value="C:cytoplasm"/>
    <property type="evidence" value="ECO:0007669"/>
    <property type="project" value="InterPro"/>
</dbReference>
<dbReference type="RefSeq" id="XP_018542322.1">
    <property type="nucleotide sequence ID" value="XM_018686806.2"/>
</dbReference>
<dbReference type="Gene3D" id="1.10.150.220">
    <property type="entry name" value="CPI-17"/>
    <property type="match status" value="1"/>
</dbReference>